<evidence type="ECO:0008006" key="3">
    <source>
        <dbReference type="Google" id="ProtNLM"/>
    </source>
</evidence>
<reference evidence="1 2" key="1">
    <citation type="journal article" date="2019" name="Int. J. Syst. Evol. Microbiol.">
        <title>The Global Catalogue of Microorganisms (GCM) 10K type strain sequencing project: providing services to taxonomists for standard genome sequencing and annotation.</title>
        <authorList>
            <consortium name="The Broad Institute Genomics Platform"/>
            <consortium name="The Broad Institute Genome Sequencing Center for Infectious Disease"/>
            <person name="Wu L."/>
            <person name="Ma J."/>
        </authorList>
    </citation>
    <scope>NUCLEOTIDE SEQUENCE [LARGE SCALE GENOMIC DNA]</scope>
    <source>
        <strain evidence="1 2">JCM 9088</strain>
    </source>
</reference>
<keyword evidence="2" id="KW-1185">Reference proteome</keyword>
<dbReference type="Proteomes" id="UP001500403">
    <property type="component" value="Unassembled WGS sequence"/>
</dbReference>
<name>A0ABN3XQZ2_9ACTN</name>
<dbReference type="EMBL" id="BAAAUD010000116">
    <property type="protein sequence ID" value="GAA2974926.1"/>
    <property type="molecule type" value="Genomic_DNA"/>
</dbReference>
<proteinExistence type="predicted"/>
<evidence type="ECO:0000313" key="1">
    <source>
        <dbReference type="EMBL" id="GAA2974926.1"/>
    </source>
</evidence>
<evidence type="ECO:0000313" key="2">
    <source>
        <dbReference type="Proteomes" id="UP001500403"/>
    </source>
</evidence>
<organism evidence="1 2">
    <name type="scientific">Streptomyces enissocaesilis</name>
    <dbReference type="NCBI Taxonomy" id="332589"/>
    <lineage>
        <taxon>Bacteria</taxon>
        <taxon>Bacillati</taxon>
        <taxon>Actinomycetota</taxon>
        <taxon>Actinomycetes</taxon>
        <taxon>Kitasatosporales</taxon>
        <taxon>Streptomycetaceae</taxon>
        <taxon>Streptomyces</taxon>
        <taxon>Streptomyces rochei group</taxon>
    </lineage>
</organism>
<accession>A0ABN3XQZ2</accession>
<sequence length="51" mass="6041">MRIRFQFARDHRDAYEVKRLCQILDVNRWSYCKRLAGAEAAWKVRLNAGAS</sequence>
<gene>
    <name evidence="1" type="ORF">GCM10010446_68900</name>
</gene>
<protein>
    <recommendedName>
        <fullName evidence="3">Transposase</fullName>
    </recommendedName>
</protein>
<dbReference type="RefSeq" id="WP_425577431.1">
    <property type="nucleotide sequence ID" value="NZ_BAAAUD010000116.1"/>
</dbReference>
<comment type="caution">
    <text evidence="1">The sequence shown here is derived from an EMBL/GenBank/DDBJ whole genome shotgun (WGS) entry which is preliminary data.</text>
</comment>